<accession>A0A5C4N6I8</accession>
<evidence type="ECO:0000313" key="2">
    <source>
        <dbReference type="EMBL" id="TNC66559.1"/>
    </source>
</evidence>
<evidence type="ECO:0000313" key="3">
    <source>
        <dbReference type="Proteomes" id="UP000305709"/>
    </source>
</evidence>
<organism evidence="2 3">
    <name type="scientific">Rubellimicrobium roseum</name>
    <dbReference type="NCBI Taxonomy" id="687525"/>
    <lineage>
        <taxon>Bacteria</taxon>
        <taxon>Pseudomonadati</taxon>
        <taxon>Pseudomonadota</taxon>
        <taxon>Alphaproteobacteria</taxon>
        <taxon>Rhodobacterales</taxon>
        <taxon>Roseobacteraceae</taxon>
        <taxon>Rubellimicrobium</taxon>
    </lineage>
</organism>
<dbReference type="RefSeq" id="WP_139082776.1">
    <property type="nucleotide sequence ID" value="NZ_VDFV01000032.1"/>
</dbReference>
<dbReference type="InterPro" id="IPR011010">
    <property type="entry name" value="DNA_brk_join_enz"/>
</dbReference>
<sequence>MPVGLARRGWATSDPAREIFRKACTSARLPYYNPHSFRDMLLRHAMALELSPEEMKAWSQNLGHSDVLTTFTSYG</sequence>
<protein>
    <recommendedName>
        <fullName evidence="4">Tyr recombinase domain-containing protein</fullName>
    </recommendedName>
</protein>
<dbReference type="Proteomes" id="UP000305709">
    <property type="component" value="Unassembled WGS sequence"/>
</dbReference>
<comment type="caution">
    <text evidence="2">The sequence shown here is derived from an EMBL/GenBank/DDBJ whole genome shotgun (WGS) entry which is preliminary data.</text>
</comment>
<dbReference type="OrthoDB" id="7354488at2"/>
<dbReference type="EMBL" id="VDFV01000032">
    <property type="protein sequence ID" value="TNC66559.1"/>
    <property type="molecule type" value="Genomic_DNA"/>
</dbReference>
<proteinExistence type="predicted"/>
<dbReference type="AlphaFoldDB" id="A0A5C4N6I8"/>
<gene>
    <name evidence="2" type="ORF">FHG71_16365</name>
</gene>
<dbReference type="GO" id="GO:0006310">
    <property type="term" value="P:DNA recombination"/>
    <property type="evidence" value="ECO:0007669"/>
    <property type="project" value="UniProtKB-KW"/>
</dbReference>
<dbReference type="GO" id="GO:0003677">
    <property type="term" value="F:DNA binding"/>
    <property type="evidence" value="ECO:0007669"/>
    <property type="project" value="InterPro"/>
</dbReference>
<dbReference type="GO" id="GO:0015074">
    <property type="term" value="P:DNA integration"/>
    <property type="evidence" value="ECO:0007669"/>
    <property type="project" value="InterPro"/>
</dbReference>
<keyword evidence="1" id="KW-0233">DNA recombination</keyword>
<name>A0A5C4N6I8_9RHOB</name>
<evidence type="ECO:0000256" key="1">
    <source>
        <dbReference type="ARBA" id="ARBA00023172"/>
    </source>
</evidence>
<dbReference type="Gene3D" id="1.10.443.10">
    <property type="entry name" value="Intergrase catalytic core"/>
    <property type="match status" value="1"/>
</dbReference>
<dbReference type="InterPro" id="IPR013762">
    <property type="entry name" value="Integrase-like_cat_sf"/>
</dbReference>
<reference evidence="2 3" key="1">
    <citation type="submission" date="2019-06" db="EMBL/GenBank/DDBJ databases">
        <authorList>
            <person name="Jiang L."/>
        </authorList>
    </citation>
    <scope>NUCLEOTIDE SEQUENCE [LARGE SCALE GENOMIC DNA]</scope>
    <source>
        <strain evidence="2 3">YIM 48858</strain>
    </source>
</reference>
<evidence type="ECO:0008006" key="4">
    <source>
        <dbReference type="Google" id="ProtNLM"/>
    </source>
</evidence>
<dbReference type="SUPFAM" id="SSF56349">
    <property type="entry name" value="DNA breaking-rejoining enzymes"/>
    <property type="match status" value="1"/>
</dbReference>
<keyword evidence="3" id="KW-1185">Reference proteome</keyword>